<comment type="caution">
    <text evidence="2">The sequence shown here is derived from an EMBL/GenBank/DDBJ whole genome shotgun (WGS) entry which is preliminary data.</text>
</comment>
<feature type="compositionally biased region" description="Polar residues" evidence="1">
    <location>
        <begin position="85"/>
        <end position="95"/>
    </location>
</feature>
<feature type="region of interest" description="Disordered" evidence="1">
    <location>
        <begin position="265"/>
        <end position="284"/>
    </location>
</feature>
<dbReference type="AlphaFoldDB" id="A0AAW0BDW6"/>
<name>A0AAW0BDW6_9AGAR</name>
<feature type="region of interest" description="Disordered" evidence="1">
    <location>
        <begin position="301"/>
        <end position="346"/>
    </location>
</feature>
<evidence type="ECO:0000256" key="1">
    <source>
        <dbReference type="SAM" id="MobiDB-lite"/>
    </source>
</evidence>
<accession>A0AAW0BDW6</accession>
<feature type="compositionally biased region" description="Basic residues" evidence="1">
    <location>
        <begin position="450"/>
        <end position="467"/>
    </location>
</feature>
<dbReference type="EMBL" id="JAWWNJ010000036">
    <property type="protein sequence ID" value="KAK7023161.1"/>
    <property type="molecule type" value="Genomic_DNA"/>
</dbReference>
<evidence type="ECO:0000313" key="3">
    <source>
        <dbReference type="Proteomes" id="UP001362999"/>
    </source>
</evidence>
<organism evidence="2 3">
    <name type="scientific">Favolaschia claudopus</name>
    <dbReference type="NCBI Taxonomy" id="2862362"/>
    <lineage>
        <taxon>Eukaryota</taxon>
        <taxon>Fungi</taxon>
        <taxon>Dikarya</taxon>
        <taxon>Basidiomycota</taxon>
        <taxon>Agaricomycotina</taxon>
        <taxon>Agaricomycetes</taxon>
        <taxon>Agaricomycetidae</taxon>
        <taxon>Agaricales</taxon>
        <taxon>Marasmiineae</taxon>
        <taxon>Mycenaceae</taxon>
        <taxon>Favolaschia</taxon>
    </lineage>
</organism>
<feature type="compositionally biased region" description="Pro residues" evidence="1">
    <location>
        <begin position="269"/>
        <end position="279"/>
    </location>
</feature>
<gene>
    <name evidence="2" type="ORF">R3P38DRAFT_2779902</name>
</gene>
<feature type="compositionally biased region" description="Low complexity" evidence="1">
    <location>
        <begin position="96"/>
        <end position="114"/>
    </location>
</feature>
<dbReference type="Proteomes" id="UP001362999">
    <property type="component" value="Unassembled WGS sequence"/>
</dbReference>
<feature type="region of interest" description="Disordered" evidence="1">
    <location>
        <begin position="1"/>
        <end position="22"/>
    </location>
</feature>
<sequence length="499" mass="55156">MYPTKIAYPSPPPTTNSLTSRQRTQLLRSTQKLGRILGTTPALLEESEPMPSMLPLNLQRLAVPLHIQLSSVYSDDEALGRYSSDTLVDSGSERGSPTSLKRNSSLSSEYSSKSGRNSPFENPKSFRGNESWPKADRPFLRVAVKNPSKLETIPQSPPPYSQEPPHASFTIRPVPASHTHAPPPPSFAIPTANTLRRQKMDRLRRTLGDGVPLDLVFPDEETQPVPLFRTSSSSSSSEEDFPHQRAPAPRIRAARDSLLIPNAQRMPQPVRPAPPPPPMSTRTMPALTPRELKKLSMIAERTEDGEFSPPSPDRVSMDSYASAYQGDSESEAVASRGHRRSSRTYDGSEGRRFLAYLPQYSNCGLLFGTLAACRLTRFSAKYEKNSCCSLSARGEYAVGKPYCSHDSGLGLYQLHSNFTHTTCWAGQTFSDMATLYDLFTPTLADKKRTRISVKSAKKSSPKHRKSNRPAPKLVKQSADWSIDVVIRAMTLGSGLARRL</sequence>
<keyword evidence="3" id="KW-1185">Reference proteome</keyword>
<proteinExistence type="predicted"/>
<feature type="region of interest" description="Disordered" evidence="1">
    <location>
        <begin position="222"/>
        <end position="250"/>
    </location>
</feature>
<feature type="region of interest" description="Disordered" evidence="1">
    <location>
        <begin position="450"/>
        <end position="474"/>
    </location>
</feature>
<evidence type="ECO:0000313" key="2">
    <source>
        <dbReference type="EMBL" id="KAK7023161.1"/>
    </source>
</evidence>
<feature type="region of interest" description="Disordered" evidence="1">
    <location>
        <begin position="85"/>
        <end position="133"/>
    </location>
</feature>
<reference evidence="2 3" key="1">
    <citation type="journal article" date="2024" name="J Genomics">
        <title>Draft genome sequencing and assembly of Favolaschia claudopus CIRM-BRFM 2984 isolated from oak limbs.</title>
        <authorList>
            <person name="Navarro D."/>
            <person name="Drula E."/>
            <person name="Chaduli D."/>
            <person name="Cazenave R."/>
            <person name="Ahrendt S."/>
            <person name="Wang J."/>
            <person name="Lipzen A."/>
            <person name="Daum C."/>
            <person name="Barry K."/>
            <person name="Grigoriev I.V."/>
            <person name="Favel A."/>
            <person name="Rosso M.N."/>
            <person name="Martin F."/>
        </authorList>
    </citation>
    <scope>NUCLEOTIDE SEQUENCE [LARGE SCALE GENOMIC DNA]</scope>
    <source>
        <strain evidence="2 3">CIRM-BRFM 2984</strain>
    </source>
</reference>
<protein>
    <submittedName>
        <fullName evidence="2">Uncharacterized protein</fullName>
    </submittedName>
</protein>
<feature type="region of interest" description="Disordered" evidence="1">
    <location>
        <begin position="148"/>
        <end position="190"/>
    </location>
</feature>